<sequence>MATHKSTSLTVDDYEFPRGAKGLATVVGAALFVLSTRRQFIEPRSVIHDHILARSITAATYSKTVQDVIFYWFLGVHGAGTAHFAYTKLQQYNVKLTSMAWFQWILTVFLGGSAAVKHFDDFVEKKEVKAVKDI</sequence>
<reference evidence="2 3" key="1">
    <citation type="submission" date="2015-01" db="EMBL/GenBank/DDBJ databases">
        <title>The Genome Sequence of Exophiala sideris CBS121828.</title>
        <authorList>
            <consortium name="The Broad Institute Genomics Platform"/>
            <person name="Cuomo C."/>
            <person name="de Hoog S."/>
            <person name="Gorbushina A."/>
            <person name="Stielow B."/>
            <person name="Teixiera M."/>
            <person name="Abouelleil A."/>
            <person name="Chapman S.B."/>
            <person name="Priest M."/>
            <person name="Young S.K."/>
            <person name="Wortman J."/>
            <person name="Nusbaum C."/>
            <person name="Birren B."/>
        </authorList>
    </citation>
    <scope>NUCLEOTIDE SEQUENCE [LARGE SCALE GENOMIC DNA]</scope>
    <source>
        <strain evidence="2 3">CBS 121828</strain>
    </source>
</reference>
<dbReference type="HOGENOM" id="CLU_156739_0_0_1"/>
<organism evidence="2 3">
    <name type="scientific">Exophiala sideris</name>
    <dbReference type="NCBI Taxonomy" id="1016849"/>
    <lineage>
        <taxon>Eukaryota</taxon>
        <taxon>Fungi</taxon>
        <taxon>Dikarya</taxon>
        <taxon>Ascomycota</taxon>
        <taxon>Pezizomycotina</taxon>
        <taxon>Eurotiomycetes</taxon>
        <taxon>Chaetothyriomycetidae</taxon>
        <taxon>Chaetothyriales</taxon>
        <taxon>Herpotrichiellaceae</taxon>
        <taxon>Exophiala</taxon>
    </lineage>
</organism>
<feature type="transmembrane region" description="Helical" evidence="1">
    <location>
        <begin position="68"/>
        <end position="86"/>
    </location>
</feature>
<evidence type="ECO:0000256" key="1">
    <source>
        <dbReference type="SAM" id="Phobius"/>
    </source>
</evidence>
<dbReference type="AlphaFoldDB" id="A0A0D1YHU5"/>
<feature type="transmembrane region" description="Helical" evidence="1">
    <location>
        <begin position="98"/>
        <end position="116"/>
    </location>
</feature>
<evidence type="ECO:0000313" key="3">
    <source>
        <dbReference type="Proteomes" id="UP000053599"/>
    </source>
</evidence>
<dbReference type="Proteomes" id="UP000053599">
    <property type="component" value="Unassembled WGS sequence"/>
</dbReference>
<dbReference type="OrthoDB" id="5553410at2759"/>
<gene>
    <name evidence="2" type="ORF">PV11_04537</name>
</gene>
<accession>A0A0D1YHU5</accession>
<proteinExistence type="predicted"/>
<keyword evidence="1" id="KW-0812">Transmembrane</keyword>
<name>A0A0D1YHU5_9EURO</name>
<dbReference type="EMBL" id="KN846952">
    <property type="protein sequence ID" value="KIV82422.1"/>
    <property type="molecule type" value="Genomic_DNA"/>
</dbReference>
<dbReference type="PANTHER" id="PTHR37783:SF1">
    <property type="entry name" value="MEMBRANE PROTEIN, PUTATIVE (AFU_ORTHOLOGUE AFUA_1G04315)-RELATED"/>
    <property type="match status" value="1"/>
</dbReference>
<keyword evidence="1" id="KW-0472">Membrane</keyword>
<evidence type="ECO:0000313" key="2">
    <source>
        <dbReference type="EMBL" id="KIV82422.1"/>
    </source>
</evidence>
<protein>
    <submittedName>
        <fullName evidence="2">Uncharacterized protein</fullName>
    </submittedName>
</protein>
<dbReference type="PANTHER" id="PTHR37783">
    <property type="entry name" value="MEMBRANE PROTEIN, PUTATIVE (AFU_ORTHOLOGUE AFUA_1G04315)-RELATED"/>
    <property type="match status" value="1"/>
</dbReference>
<keyword evidence="1" id="KW-1133">Transmembrane helix</keyword>